<evidence type="ECO:0000256" key="7">
    <source>
        <dbReference type="ARBA" id="ARBA00023136"/>
    </source>
</evidence>
<sequence>MRRIAPIHWLALLFFLQALFFAWFVTPNGDIPDESGHYAYVVDVAKGRPLPVLGHMDNDRGIISNNLWRDWGVEDGSRPNYIVQHPPLYYAVAAIPYRIAKAVTKDRFLWAKATRIVSALSLGLLILVMFKSLVAARVDDRLALLLASLFGFVPTVTHLSSGITNDIFLTLMCGLATLYLVRFVQGERMADAYWCAFWLACAGATKMTAWVLIAGFVGILLYEMRQRWLLWLLHSAALSLLSFSSALWWMRRNYYFFGNPFYISGSDAPPLVPGYTRLNYLEQQPFFDWLFQHFYALVGFSGYCNSAANVDILVRYCKGVKVAVVQGPSYYVFIWVSLAFSALLLWAVLRHTWPLARSAPEHSIALSAAGSVQSGVRRVAETLRAPRWLPALLTIGGVAATAYGFIHVLKLDPRYTQQIHTVFAFMTVAALVSLALVATGRTGDDRLLAYGPILIALFSLLLFLQGHKAYVISERPAGIQGRYLFPFIPLLLVSFGIAIRGYRWALPVVAIATVLLAWAHTNGYMNTIVPWFNSVRL</sequence>
<keyword evidence="4" id="KW-0808">Transferase</keyword>
<feature type="transmembrane region" description="Helical" evidence="8">
    <location>
        <begin position="228"/>
        <end position="249"/>
    </location>
</feature>
<feature type="transmembrane region" description="Helical" evidence="8">
    <location>
        <begin position="484"/>
        <end position="502"/>
    </location>
</feature>
<keyword evidence="3" id="KW-0328">Glycosyltransferase</keyword>
<accession>A0ABQ6C0F6</accession>
<dbReference type="Proteomes" id="UP001156903">
    <property type="component" value="Unassembled WGS sequence"/>
</dbReference>
<keyword evidence="6 8" id="KW-1133">Transmembrane helix</keyword>
<dbReference type="PANTHER" id="PTHR33908">
    <property type="entry name" value="MANNOSYLTRANSFERASE YKCB-RELATED"/>
    <property type="match status" value="1"/>
</dbReference>
<feature type="transmembrane region" description="Helical" evidence="8">
    <location>
        <begin position="508"/>
        <end position="532"/>
    </location>
</feature>
<evidence type="ECO:0000313" key="10">
    <source>
        <dbReference type="EMBL" id="GLS13858.1"/>
    </source>
</evidence>
<dbReference type="PANTHER" id="PTHR33908:SF11">
    <property type="entry name" value="MEMBRANE PROTEIN"/>
    <property type="match status" value="1"/>
</dbReference>
<dbReference type="InterPro" id="IPR038731">
    <property type="entry name" value="RgtA/B/C-like"/>
</dbReference>
<feature type="transmembrane region" description="Helical" evidence="8">
    <location>
        <begin position="330"/>
        <end position="349"/>
    </location>
</feature>
<protein>
    <recommendedName>
        <fullName evidence="9">Glycosyltransferase RgtA/B/C/D-like domain-containing protein</fullName>
    </recommendedName>
</protein>
<evidence type="ECO:0000259" key="9">
    <source>
        <dbReference type="Pfam" id="PF13231"/>
    </source>
</evidence>
<name>A0ABQ6C0F6_9BURK</name>
<feature type="transmembrane region" description="Helical" evidence="8">
    <location>
        <begin position="388"/>
        <end position="409"/>
    </location>
</feature>
<comment type="subcellular location">
    <subcellularLocation>
        <location evidence="1">Cell membrane</location>
        <topology evidence="1">Multi-pass membrane protein</topology>
    </subcellularLocation>
</comment>
<evidence type="ECO:0000256" key="6">
    <source>
        <dbReference type="ARBA" id="ARBA00022989"/>
    </source>
</evidence>
<organism evidence="10 11">
    <name type="scientific">Hydrogenophaga electricum</name>
    <dbReference type="NCBI Taxonomy" id="1230953"/>
    <lineage>
        <taxon>Bacteria</taxon>
        <taxon>Pseudomonadati</taxon>
        <taxon>Pseudomonadota</taxon>
        <taxon>Betaproteobacteria</taxon>
        <taxon>Burkholderiales</taxon>
        <taxon>Comamonadaceae</taxon>
        <taxon>Hydrogenophaga</taxon>
    </lineage>
</organism>
<comment type="caution">
    <text evidence="10">The sequence shown here is derived from an EMBL/GenBank/DDBJ whole genome shotgun (WGS) entry which is preliminary data.</text>
</comment>
<dbReference type="Pfam" id="PF13231">
    <property type="entry name" value="PMT_2"/>
    <property type="match status" value="1"/>
</dbReference>
<dbReference type="InterPro" id="IPR050297">
    <property type="entry name" value="LipidA_mod_glycosyltrf_83"/>
</dbReference>
<dbReference type="RefSeq" id="WP_284307151.1">
    <property type="nucleotide sequence ID" value="NZ_BSPB01000007.1"/>
</dbReference>
<evidence type="ECO:0000256" key="4">
    <source>
        <dbReference type="ARBA" id="ARBA00022679"/>
    </source>
</evidence>
<evidence type="ECO:0000313" key="11">
    <source>
        <dbReference type="Proteomes" id="UP001156903"/>
    </source>
</evidence>
<feature type="transmembrane region" description="Helical" evidence="8">
    <location>
        <begin position="142"/>
        <end position="161"/>
    </location>
</feature>
<feature type="transmembrane region" description="Helical" evidence="8">
    <location>
        <begin position="196"/>
        <end position="222"/>
    </location>
</feature>
<feature type="domain" description="Glycosyltransferase RgtA/B/C/D-like" evidence="9">
    <location>
        <begin position="85"/>
        <end position="249"/>
    </location>
</feature>
<evidence type="ECO:0000256" key="8">
    <source>
        <dbReference type="SAM" id="Phobius"/>
    </source>
</evidence>
<feature type="transmembrane region" description="Helical" evidence="8">
    <location>
        <begin position="421"/>
        <end position="441"/>
    </location>
</feature>
<dbReference type="EMBL" id="BSPB01000007">
    <property type="protein sequence ID" value="GLS13858.1"/>
    <property type="molecule type" value="Genomic_DNA"/>
</dbReference>
<feature type="transmembrane region" description="Helical" evidence="8">
    <location>
        <begin position="7"/>
        <end position="25"/>
    </location>
</feature>
<keyword evidence="11" id="KW-1185">Reference proteome</keyword>
<evidence type="ECO:0000256" key="1">
    <source>
        <dbReference type="ARBA" id="ARBA00004651"/>
    </source>
</evidence>
<proteinExistence type="predicted"/>
<feature type="transmembrane region" description="Helical" evidence="8">
    <location>
        <begin position="113"/>
        <end position="130"/>
    </location>
</feature>
<gene>
    <name evidence="10" type="ORF">GCM10007935_12880</name>
</gene>
<reference evidence="11" key="1">
    <citation type="journal article" date="2019" name="Int. J. Syst. Evol. Microbiol.">
        <title>The Global Catalogue of Microorganisms (GCM) 10K type strain sequencing project: providing services to taxonomists for standard genome sequencing and annotation.</title>
        <authorList>
            <consortium name="The Broad Institute Genomics Platform"/>
            <consortium name="The Broad Institute Genome Sequencing Center for Infectious Disease"/>
            <person name="Wu L."/>
            <person name="Ma J."/>
        </authorList>
    </citation>
    <scope>NUCLEOTIDE SEQUENCE [LARGE SCALE GENOMIC DNA]</scope>
    <source>
        <strain evidence="11">NBRC 109341</strain>
    </source>
</reference>
<evidence type="ECO:0000256" key="3">
    <source>
        <dbReference type="ARBA" id="ARBA00022676"/>
    </source>
</evidence>
<evidence type="ECO:0000256" key="2">
    <source>
        <dbReference type="ARBA" id="ARBA00022475"/>
    </source>
</evidence>
<feature type="transmembrane region" description="Helical" evidence="8">
    <location>
        <begin position="447"/>
        <end position="464"/>
    </location>
</feature>
<keyword evidence="2" id="KW-1003">Cell membrane</keyword>
<keyword evidence="5 8" id="KW-0812">Transmembrane</keyword>
<keyword evidence="7 8" id="KW-0472">Membrane</keyword>
<evidence type="ECO:0000256" key="5">
    <source>
        <dbReference type="ARBA" id="ARBA00022692"/>
    </source>
</evidence>